<keyword evidence="4" id="KW-1185">Reference proteome</keyword>
<evidence type="ECO:0000313" key="4">
    <source>
        <dbReference type="Proteomes" id="UP000708576"/>
    </source>
</evidence>
<reference evidence="3 4" key="1">
    <citation type="journal article" date="2015" name="Int. J. Syst. Evol. Microbiol.">
        <title>Carboxylicivirga linearis sp. nov., isolated from a sea cucumber culture pond.</title>
        <authorList>
            <person name="Wang F.Q."/>
            <person name="Zhou Y.X."/>
            <person name="Lin X.Z."/>
            <person name="Chen G.J."/>
            <person name="Du Z.J."/>
        </authorList>
    </citation>
    <scope>NUCLEOTIDE SEQUENCE [LARGE SCALE GENOMIC DNA]</scope>
    <source>
        <strain evidence="3 4">FB218</strain>
    </source>
</reference>
<dbReference type="InterPro" id="IPR045829">
    <property type="entry name" value="PKD_6"/>
</dbReference>
<dbReference type="InterPro" id="IPR013783">
    <property type="entry name" value="Ig-like_fold"/>
</dbReference>
<feature type="domain" description="Ig-like" evidence="2">
    <location>
        <begin position="329"/>
        <end position="411"/>
    </location>
</feature>
<dbReference type="SUPFAM" id="SSF48726">
    <property type="entry name" value="Immunoglobulin"/>
    <property type="match status" value="1"/>
</dbReference>
<dbReference type="EMBL" id="JAGUCO010000002">
    <property type="protein sequence ID" value="MBS2097645.1"/>
    <property type="molecule type" value="Genomic_DNA"/>
</dbReference>
<proteinExistence type="predicted"/>
<dbReference type="Pfam" id="PF19408">
    <property type="entry name" value="PKD_6"/>
    <property type="match status" value="5"/>
</dbReference>
<name>A0ABS5JRW5_9BACT</name>
<keyword evidence="1" id="KW-0732">Signal</keyword>
<dbReference type="InterPro" id="IPR036179">
    <property type="entry name" value="Ig-like_dom_sf"/>
</dbReference>
<dbReference type="RefSeq" id="WP_212214312.1">
    <property type="nucleotide sequence ID" value="NZ_JAGUCO010000002.1"/>
</dbReference>
<dbReference type="InterPro" id="IPR007110">
    <property type="entry name" value="Ig-like_dom"/>
</dbReference>
<gene>
    <name evidence="3" type="ORF">KEM10_05095</name>
</gene>
<feature type="chain" id="PRO_5047251775" evidence="1">
    <location>
        <begin position="24"/>
        <end position="3232"/>
    </location>
</feature>
<dbReference type="Gene3D" id="2.60.40.4070">
    <property type="match status" value="1"/>
</dbReference>
<dbReference type="Proteomes" id="UP000708576">
    <property type="component" value="Unassembled WGS sequence"/>
</dbReference>
<dbReference type="NCBIfam" id="TIGR04131">
    <property type="entry name" value="Bac_Flav_CTERM"/>
    <property type="match status" value="1"/>
</dbReference>
<organism evidence="3 4">
    <name type="scientific">Carboxylicivirga linearis</name>
    <dbReference type="NCBI Taxonomy" id="1628157"/>
    <lineage>
        <taxon>Bacteria</taxon>
        <taxon>Pseudomonadati</taxon>
        <taxon>Bacteroidota</taxon>
        <taxon>Bacteroidia</taxon>
        <taxon>Marinilabiliales</taxon>
        <taxon>Marinilabiliaceae</taxon>
        <taxon>Carboxylicivirga</taxon>
    </lineage>
</organism>
<protein>
    <submittedName>
        <fullName evidence="3">Gliding motility-associated C-terminal domain-containing protein</fullName>
    </submittedName>
</protein>
<dbReference type="Pfam" id="PF13585">
    <property type="entry name" value="CHU_C"/>
    <property type="match status" value="1"/>
</dbReference>
<evidence type="ECO:0000259" key="2">
    <source>
        <dbReference type="PROSITE" id="PS50835"/>
    </source>
</evidence>
<accession>A0ABS5JRW5</accession>
<evidence type="ECO:0000256" key="1">
    <source>
        <dbReference type="SAM" id="SignalP"/>
    </source>
</evidence>
<dbReference type="Gene3D" id="2.60.40.10">
    <property type="entry name" value="Immunoglobulins"/>
    <property type="match status" value="4"/>
</dbReference>
<feature type="signal peptide" evidence="1">
    <location>
        <begin position="1"/>
        <end position="23"/>
    </location>
</feature>
<dbReference type="PROSITE" id="PS50835">
    <property type="entry name" value="IG_LIKE"/>
    <property type="match status" value="1"/>
</dbReference>
<dbReference type="InterPro" id="IPR026341">
    <property type="entry name" value="T9SS_type_B"/>
</dbReference>
<comment type="caution">
    <text evidence="3">The sequence shown here is derived from an EMBL/GenBank/DDBJ whole genome shotgun (WGS) entry which is preliminary data.</text>
</comment>
<sequence>MKRNLRLTLVIAFGLLFLSNTFGQRQNVANDLKAIGDYLGTRIPVLKGGYGTLPTLASDYCSIDGFSKIEIPENSLPAYTATVQWQMITNLAGEGTLDHPGWGDVYDTGLDSYLEFFPSRVDRKYDGVPVYIIIRAYDAGGVEVGILTDFTTVYMSSEEYMLTSDVPAICAGNSATLTLSNSQSGYSYQLQLDGADEQMAISGNTGVPLQWTVTSGGTYTVDVERSGAPSCEVTMTSSVTLIEYSLPSVSAGNTGAVCLGEDFTLEGDPDGLTNYAWTDAGGNPVGSVQDVTLSSTSYGSGDHIFTLTVTDNNTCQNTDQTTVTVNSIPTVTLSYNAPVCVGGNLTITATASGGSGSYGNYAWTKDGVLISGETGSTLVIDHASLSDAAQYGAIVSDDAGCSSLESFVDVTIQELPNPTINGSAVSGTTEMCEGETLTLTGGGGASGAIYEWTLPDMSTILSDVLTINNMASTAPAGETYTLKVIEGTCEETLDWTVIVNPTPNVTLSSDQTNDEFCPGTDVTFTSGGADEYIFYVNGVEDQPRGATNTYTNNTLIDGDIVTVEGFDMTYATECSSTASITVTVFEAPTVSPSYDPTCDGSDLQLYSNRANGTAPFTFGWSHASNGFASSDENPFIASVDKATYDGGYTVVVTDDNSCTHSATVDVVINTLPTPSINGDVAVTTTELCEGDGLSLTGGGGTSYSWLLPDASTVSGSTLTIPTTIKLTHEGVYTLTVDDGTCTNTLDHNVIINSNPVVTLSSDQPGDEFCIGTMVTFTAGGADEYIFYKNAIDPANVVKPRSTDDFYADNALVNGDVIIVVGYDTSSSTDCNGTANVTVTVNEVIASISISSPGSEICAGTPVTFNASAVKTPNDPGANFNYDFHRVRGVNDVSVQNGSSSTFTDSALEDGDQIYVIVTETNSGCSDNSSSVSMTVNANPVVELTVDANPICDGTTATFTANVTNASANVVPANYEFFVNSVSQQSGASNTFSSSTLSDGDLVFVTVITTNSCQASSAPELVMTVNQLPVPTLSGNLSPCVNTTERYTTDSGFNNYIWNVTGGSVDGGGNGFDYVDINWNTTGTQSITVSYESAESCAPATPTVQSITVNSLPTISLNGDTDVCINGTSSYTTETGMTNYDWTIVGGSVQTDDNNGNITVIWDAAPGNGSVSVNYENANGCIASSPTSLAIVIHDLPNPTIVSGSNDVCLNSIEQYSTQGGYVNYDWTVIGGTIIPTANPEIIDVEWTSVGLQSVSVNYETINGNCSAVSPALLEVQVNDLPVPAITGSADVCQNSTANVYSTDSGMSNYVWSINGGTIDSGNGTESVSVTWNTSGAQSISVSYTDGNGCEPTNPTEYPVNVNALPTPTITGSATVCNGVTESYSTESGMSNYVWTVGSGGTISGGQGTESITIDWATNGTHTISVTYTDGNTCDPITPTSTNITVVDLPTPTITGDDTVCEGHTITYRTQSGATNYDWQIVGGTILTTNPELSDTVAVIWTTGVDREISVNYELASCPAATPFVLPVTVNPIPTVSLTGPTEACLNTSGHVYVTESGQNNYQWTVTGGVITAGAGTEQITVTWDVVGQGSVEVNYDNSSGCNAVSPTQVDVTVHPLPVPTITGNATVCNTYAEVYSTESGMSNYNWIVTGGAIISGDGTEEVTIEWNTVGTQTISLSYTDPNLCDVASPTVLNVDVQDTPVPTISGSATVCNNNIEVYSTESGYLNYVWTVSGGTIISGDGTDEITVSWETSGAQQVSVNYEFTNGCNAPSASVLDVTVNPLAGVVLTASPGLSVLAGTEITFVGSGTDVVNYVYKINGVEDTSHDGSDTYLWTPVDENDDQTVIRVIAETSTGCKDSTELVVSVFEGLLPFDVIASASEYCGDGTETTTGISIYLSGAQIGITYDLIRVSDNSVVSSIAFDGSNNVVWDDIIGTVTYKVEAYNPSVPADRLEMNNQVTITRNDLPTVFELSPAIVETTCTNGSDVTIDGSEVGVDYYLMVNGNNVVSVISGDGNSLNFGPQTTVGIYTVVAINSVTGCISTMNNQYEIDVTYSGNPYEVYTDANIDPRDGTYCEDGTGVNIYLSDADDGIVYRLYRDGSEIQTVTGVAGSPVDFGLHTIEGTYTVAVEEGGCYFPMDEYVIVTIQQQPVAYNLIAQNNIPSYCPGDAGVKLLLDNQDAGVRYTLFKDGVYAEDILSTTSGMPLEFSGDYTIGVYTVTANVEGLTCEASMANSLEVSENILPVIIDLQGDTAFCKGGGTAMLFINNPESDVDYELMLDSNPTGDFGVVSGAQIVWTVGTEGLYTVRAVKQNPDIACEPTIMNGAIDVTETPLPEDRILTVNPGTDCSLGTVITVPNSEVGITYVLVNVATDMPVPGYEIIGDGGNISFAELFDSDGYYRVEAYNGTCMSLMENNTGDNPLIHVQIPGVVGKRVVDYVPSGPICVGSGSITVRVHNPEADVDYVLYRLSSQGDSIAIDTLLQSHSTDPIEFEALFAEGTYMVIGYDDVITDFGGCSNEMLNRVDIAYNPLPKAFRLYGAEKYCTDDPAVLTLDGSEFNYEYILLRNDGTGNVPIETVYGTGNELEFIPITEDGSYTVYSMSPEGCTSSMRDTVNIEVGVDILEQDVIDGDVFEYCSSEEGVIIQLSDQQTDVLYIAVDADGEVVAEALGGTAGSPIDMGPLTDGKYAIWGSYNELGCRTLMNSTDSVEIIGIAEPESKIVSSDAYSVCGSTGTTIRLSESQVGIEYYIDNGTTQRDTLTGDGNDLSWNVSESSQGLVSYQIIAIANTTCNAVMGTIDITYKDGPSDYTMFAQSNGTQVSDTARYCANGMGVEIGVNSTEDGIAYILYRDFTDDIGYISGDGSNRLFSGYFMGAESDTVEYSVRAVNIDTGCEVWWSDTIQVIEDALPTVFDLEMRLGNGDNLFDCSEICQGQVGVDSLVLNGSELGTSYELLINDTSFIPAVDSLGTAYAINYGPRDLPGYFTVQAVSEYGCVSMMNGTIQLYQEPLIAINDTLMIKSGLVTDSIDVWANDIKDEQLLDKIGDNIAFELLYLSASGEFTQDLQVTTDYGNRVNINSRGKLEFKKSPTFYGRDTVRYIVRNTEYTERIDTAYVYFFVGNIDVDDDNSILIPNAFSPNSDNINDRFEIDGEFKDQVAESKLEVYNRWGTVVYRSKGKQYDNSWDGKSNAGAMVSIGDNLPDGTYFYVFSIKINNSEAGSTKVETREYNGSIELRR</sequence>
<evidence type="ECO:0000313" key="3">
    <source>
        <dbReference type="EMBL" id="MBS2097645.1"/>
    </source>
</evidence>